<organism evidence="1 2">
    <name type="scientific">Tegillarca granosa</name>
    <name type="common">Malaysian cockle</name>
    <name type="synonym">Anadara granosa</name>
    <dbReference type="NCBI Taxonomy" id="220873"/>
    <lineage>
        <taxon>Eukaryota</taxon>
        <taxon>Metazoa</taxon>
        <taxon>Spiralia</taxon>
        <taxon>Lophotrochozoa</taxon>
        <taxon>Mollusca</taxon>
        <taxon>Bivalvia</taxon>
        <taxon>Autobranchia</taxon>
        <taxon>Pteriomorphia</taxon>
        <taxon>Arcoida</taxon>
        <taxon>Arcoidea</taxon>
        <taxon>Arcidae</taxon>
        <taxon>Tegillarca</taxon>
    </lineage>
</organism>
<gene>
    <name evidence="1" type="ORF">KUTeg_002562</name>
</gene>
<sequence length="64" mass="7884">MNYFFIVIKILCFFNVEVEKYIIDKSLKWNLIILERALQIHYLNLSLNTHKNKEEKKDFFFLTL</sequence>
<dbReference type="EMBL" id="JARBDR010000141">
    <property type="protein sequence ID" value="KAJ8320975.1"/>
    <property type="molecule type" value="Genomic_DNA"/>
</dbReference>
<accession>A0ABQ9FUS0</accession>
<comment type="caution">
    <text evidence="1">The sequence shown here is derived from an EMBL/GenBank/DDBJ whole genome shotgun (WGS) entry which is preliminary data.</text>
</comment>
<keyword evidence="2" id="KW-1185">Reference proteome</keyword>
<proteinExistence type="predicted"/>
<evidence type="ECO:0000313" key="1">
    <source>
        <dbReference type="EMBL" id="KAJ8320975.1"/>
    </source>
</evidence>
<reference evidence="1 2" key="1">
    <citation type="submission" date="2022-12" db="EMBL/GenBank/DDBJ databases">
        <title>Chromosome-level genome of Tegillarca granosa.</title>
        <authorList>
            <person name="Kim J."/>
        </authorList>
    </citation>
    <scope>NUCLEOTIDE SEQUENCE [LARGE SCALE GENOMIC DNA]</scope>
    <source>
        <strain evidence="1">Teg-2019</strain>
        <tissue evidence="1">Adductor muscle</tissue>
    </source>
</reference>
<dbReference type="Proteomes" id="UP001217089">
    <property type="component" value="Unassembled WGS sequence"/>
</dbReference>
<name>A0ABQ9FUS0_TEGGR</name>
<protein>
    <submittedName>
        <fullName evidence="1">Uncharacterized protein</fullName>
    </submittedName>
</protein>
<evidence type="ECO:0000313" key="2">
    <source>
        <dbReference type="Proteomes" id="UP001217089"/>
    </source>
</evidence>